<name>A0A2R7Y5L5_9CREN</name>
<dbReference type="AlphaFoldDB" id="A0A2R7Y5L5"/>
<protein>
    <recommendedName>
        <fullName evidence="3">Roadblock/LAMTOR2 domain-containing protein</fullName>
    </recommendedName>
</protein>
<dbReference type="EMBL" id="NBVN01000003">
    <property type="protein sequence ID" value="PUA32818.1"/>
    <property type="molecule type" value="Genomic_DNA"/>
</dbReference>
<accession>A0A2R7Y5L5</accession>
<sequence>MSDVSIHDKKQRLEVYHEESPSEEVINKFNAVLIMSRKGELVDVVVNTPLTIGDVEPLSKALALTAALASNIAKYLNGNEVKEIDLVLEKAFVVVLPESTHIRVAISSAT</sequence>
<comment type="caution">
    <text evidence="1">The sequence shown here is derived from an EMBL/GenBank/DDBJ whole genome shotgun (WGS) entry which is preliminary data.</text>
</comment>
<evidence type="ECO:0000313" key="1">
    <source>
        <dbReference type="EMBL" id="PUA32818.1"/>
    </source>
</evidence>
<gene>
    <name evidence="1" type="ORF">B7O98_05110</name>
</gene>
<organism evidence="1 2">
    <name type="scientific">Zestosphaera tikiterensis</name>
    <dbReference type="NCBI Taxonomy" id="1973259"/>
    <lineage>
        <taxon>Archaea</taxon>
        <taxon>Thermoproteota</taxon>
        <taxon>Thermoprotei</taxon>
        <taxon>Desulfurococcales</taxon>
        <taxon>Desulfurococcaceae</taxon>
        <taxon>Zestosphaera</taxon>
    </lineage>
</organism>
<evidence type="ECO:0008006" key="3">
    <source>
        <dbReference type="Google" id="ProtNLM"/>
    </source>
</evidence>
<evidence type="ECO:0000313" key="2">
    <source>
        <dbReference type="Proteomes" id="UP000244093"/>
    </source>
</evidence>
<proteinExistence type="predicted"/>
<reference evidence="1 2" key="1">
    <citation type="journal article" date="2018" name="Syst. Appl. Microbiol.">
        <title>A new symbiotic nanoarchaeote (Candidatus Nanoclepta minutus) and its host (Zestosphaera tikiterensis gen. nov., sp. nov.) from a New Zealand hot spring.</title>
        <authorList>
            <person name="St John E."/>
            <person name="Liu Y."/>
            <person name="Podar M."/>
            <person name="Stott M.B."/>
            <person name="Meneghin J."/>
            <person name="Chen Z."/>
            <person name="Lagutin K."/>
            <person name="Mitchell K."/>
            <person name="Reysenbach A.L."/>
        </authorList>
    </citation>
    <scope>NUCLEOTIDE SEQUENCE [LARGE SCALE GENOMIC DNA]</scope>
    <source>
        <strain evidence="1">NZ3</strain>
    </source>
</reference>
<dbReference type="Proteomes" id="UP000244093">
    <property type="component" value="Unassembled WGS sequence"/>
</dbReference>